<keyword evidence="1" id="KW-0863">Zinc-finger</keyword>
<evidence type="ECO:0000313" key="4">
    <source>
        <dbReference type="EMBL" id="KAB2601739.1"/>
    </source>
</evidence>
<reference evidence="5" key="2">
    <citation type="submission" date="2019-10" db="EMBL/GenBank/DDBJ databases">
        <title>A de novo genome assembly of a pear dwarfing rootstock.</title>
        <authorList>
            <person name="Wang F."/>
            <person name="Wang J."/>
            <person name="Li S."/>
            <person name="Zhang Y."/>
            <person name="Fang M."/>
            <person name="Ma L."/>
            <person name="Zhao Y."/>
            <person name="Jiang S."/>
        </authorList>
    </citation>
    <scope>NUCLEOTIDE SEQUENCE [LARGE SCALE GENOMIC DNA]</scope>
</reference>
<dbReference type="EMBL" id="SMOL01000695">
    <property type="protein sequence ID" value="KAB2601739.1"/>
    <property type="molecule type" value="Genomic_DNA"/>
</dbReference>
<feature type="compositionally biased region" description="Polar residues" evidence="2">
    <location>
        <begin position="436"/>
        <end position="445"/>
    </location>
</feature>
<dbReference type="AlphaFoldDB" id="A0A5N5FF48"/>
<feature type="region of interest" description="Disordered" evidence="2">
    <location>
        <begin position="297"/>
        <end position="321"/>
    </location>
</feature>
<feature type="compositionally biased region" description="Polar residues" evidence="2">
    <location>
        <begin position="630"/>
        <end position="650"/>
    </location>
</feature>
<feature type="compositionally biased region" description="Polar residues" evidence="2">
    <location>
        <begin position="510"/>
        <end position="533"/>
    </location>
</feature>
<gene>
    <name evidence="4" type="ORF">D8674_002744</name>
</gene>
<dbReference type="GO" id="GO:0008270">
    <property type="term" value="F:zinc ion binding"/>
    <property type="evidence" value="ECO:0007669"/>
    <property type="project" value="UniProtKB-KW"/>
</dbReference>
<keyword evidence="5" id="KW-1185">Reference proteome</keyword>
<reference evidence="4 5" key="3">
    <citation type="submission" date="2019-11" db="EMBL/GenBank/DDBJ databases">
        <title>A de novo genome assembly of a pear dwarfing rootstock.</title>
        <authorList>
            <person name="Wang F."/>
            <person name="Wang J."/>
            <person name="Li S."/>
            <person name="Zhang Y."/>
            <person name="Fang M."/>
            <person name="Ma L."/>
            <person name="Zhao Y."/>
            <person name="Jiang S."/>
        </authorList>
    </citation>
    <scope>NUCLEOTIDE SEQUENCE [LARGE SCALE GENOMIC DNA]</scope>
    <source>
        <strain evidence="4">S2</strain>
        <tissue evidence="4">Leaf</tissue>
    </source>
</reference>
<feature type="region of interest" description="Disordered" evidence="2">
    <location>
        <begin position="60"/>
        <end position="96"/>
    </location>
</feature>
<dbReference type="InterPro" id="IPR013083">
    <property type="entry name" value="Znf_RING/FYVE/PHD"/>
</dbReference>
<proteinExistence type="predicted"/>
<feature type="region of interest" description="Disordered" evidence="2">
    <location>
        <begin position="962"/>
        <end position="1004"/>
    </location>
</feature>
<sequence>MASSQVEMASSAPFGCVLRDHNRRDRCQERNASATQAAFQKNLNSLVRNHLTTCISVSSISASSDKESNNSKDRNIENIERDGGCSTMSPRQSRVLGRQAARQGGKEGMAMIERQSQEAELMSVPNSAPSSSRTSTSMKETLFRTDSLARIYNLGVGASSLVQIWEKRLNQSNSFKMSSNGSNGSAETSRSNSGFSCNENENIFNASNESSASNESVGSNAPVFEKQSSRGSEAGDSVCVDERYDTGPVAEDSFEDTHSEESTTSDALSNLDAREREREKVRVADIIRRLKMTAQCPLSSSDDNDQQQSCTNASPSRECDRERLFGSDQTEQLHKGFSQVISSPRMIRGRQAFADLLMHLERDRHKELDTLVDRRAVSRFSHKGRIQSMLRLKLLQRRMAVAVGQDVPCRKPATSQVNKLPHGSAIMHLRERFSTGVEQASTDQSDAAIPKGPQKEVVKNTSVLPKNSSTPNKPSTNTLNRDVDRVEQKNATSVRASLPHASEDLREKVSMSSKVTCQETSSVATNTSTQASNDFHEEGSPSSKVTSKGTSSVATNNLPKASEDLRDEASPSSKVTSQGSSPMARNTTTHASKGLHEEANPCLKVTVQRTSLMARCTSPHGSEDLCEEASPSSEVTLQGTSPMARNTSPHVSEDLYEEVSPRSEVTLQGISSEARNNLPHASEHLHEEASPSSEIIWQGTSSEARNNLPHVSEDLHEEASLSSEVIWQGTSSKARNLDVQENADATTSLVGWDENEIEEQLEDDYQYYGDYTYDWINEISRPRSYWENLRKAWYQEMLNSNSGKGEIRQLIERRTVSNCLASDFRDRIDRLMESRLEIQAQPDGSQEGEDDDISHDRMNQLMTFLQQHHQKQQQQLLPACSQEEEQQVQEQEHQEEDQNMTEEDDDEEEDDNDNDDEGGEERSLISAQYQEASDDFYQCTSLQPSPSHMTAWSYQDIEVGDDSNRAASTSPPRHLPSHSYCSNSHHGSPSPPPSYHQNHHHFSSPISHPSIEMEFIYDMRGQMEQLYREMSELRKVIKSCVDMQMVMQQSMKQEVHSGQAERKRSANGLPKKGNCCICHEVKVDSLLYRCGHMCTCLKCAHELQWNSGICPICRAPIVDVVKAQMDY</sequence>
<dbReference type="PROSITE" id="PS50089">
    <property type="entry name" value="ZF_RING_2"/>
    <property type="match status" value="1"/>
</dbReference>
<comment type="caution">
    <text evidence="4">The sequence shown here is derived from an EMBL/GenBank/DDBJ whole genome shotgun (WGS) entry which is preliminary data.</text>
</comment>
<evidence type="ECO:0000313" key="5">
    <source>
        <dbReference type="Proteomes" id="UP000327157"/>
    </source>
</evidence>
<dbReference type="SUPFAM" id="SSF57850">
    <property type="entry name" value="RING/U-box"/>
    <property type="match status" value="1"/>
</dbReference>
<keyword evidence="1" id="KW-0479">Metal-binding</keyword>
<keyword evidence="1" id="KW-0862">Zinc</keyword>
<dbReference type="Pfam" id="PF13920">
    <property type="entry name" value="zf-C3HC4_3"/>
    <property type="match status" value="1"/>
</dbReference>
<evidence type="ECO:0000256" key="2">
    <source>
        <dbReference type="SAM" id="MobiDB-lite"/>
    </source>
</evidence>
<evidence type="ECO:0000259" key="3">
    <source>
        <dbReference type="PROSITE" id="PS50089"/>
    </source>
</evidence>
<feature type="region of interest" description="Disordered" evidence="2">
    <location>
        <begin position="618"/>
        <end position="663"/>
    </location>
</feature>
<dbReference type="Gene3D" id="3.30.40.10">
    <property type="entry name" value="Zinc/RING finger domain, C3HC4 (zinc finger)"/>
    <property type="match status" value="1"/>
</dbReference>
<dbReference type="Proteomes" id="UP000327157">
    <property type="component" value="Chromosome 10"/>
</dbReference>
<evidence type="ECO:0000256" key="1">
    <source>
        <dbReference type="PROSITE-ProRule" id="PRU00175"/>
    </source>
</evidence>
<feature type="region of interest" description="Disordered" evidence="2">
    <location>
        <begin position="435"/>
        <end position="595"/>
    </location>
</feature>
<feature type="compositionally biased region" description="Polar residues" evidence="2">
    <location>
        <begin position="570"/>
        <end position="591"/>
    </location>
</feature>
<dbReference type="PANTHER" id="PTHR47820">
    <property type="entry name" value="BNAC05G24000D PROTEIN"/>
    <property type="match status" value="1"/>
</dbReference>
<feature type="region of interest" description="Disordered" evidence="2">
    <location>
        <begin position="866"/>
        <end position="922"/>
    </location>
</feature>
<accession>A0A5N5FF48</accession>
<feature type="compositionally biased region" description="Low complexity" evidence="2">
    <location>
        <begin position="540"/>
        <end position="553"/>
    </location>
</feature>
<dbReference type="CDD" id="cd16647">
    <property type="entry name" value="mRING-HC-C3HC5_NEU1"/>
    <property type="match status" value="1"/>
</dbReference>
<feature type="compositionally biased region" description="Basic and acidic residues" evidence="2">
    <location>
        <begin position="64"/>
        <end position="83"/>
    </location>
</feature>
<feature type="compositionally biased region" description="Polar residues" evidence="2">
    <location>
        <begin position="174"/>
        <end position="197"/>
    </location>
</feature>
<dbReference type="InterPro" id="IPR001841">
    <property type="entry name" value="Znf_RING"/>
</dbReference>
<feature type="domain" description="RING-type" evidence="3">
    <location>
        <begin position="1075"/>
        <end position="1114"/>
    </location>
</feature>
<dbReference type="PANTHER" id="PTHR47820:SF3">
    <property type="entry name" value="OS07G0499800 PROTEIN"/>
    <property type="match status" value="1"/>
</dbReference>
<name>A0A5N5FF48_9ROSA</name>
<feature type="compositionally biased region" description="Low complexity" evidence="2">
    <location>
        <begin position="198"/>
        <end position="221"/>
    </location>
</feature>
<feature type="compositionally biased region" description="Acidic residues" evidence="2">
    <location>
        <begin position="882"/>
        <end position="919"/>
    </location>
</feature>
<feature type="region of interest" description="Disordered" evidence="2">
    <location>
        <begin position="117"/>
        <end position="138"/>
    </location>
</feature>
<dbReference type="OrthoDB" id="6078042at2759"/>
<organism evidence="4 5">
    <name type="scientific">Pyrus ussuriensis x Pyrus communis</name>
    <dbReference type="NCBI Taxonomy" id="2448454"/>
    <lineage>
        <taxon>Eukaryota</taxon>
        <taxon>Viridiplantae</taxon>
        <taxon>Streptophyta</taxon>
        <taxon>Embryophyta</taxon>
        <taxon>Tracheophyta</taxon>
        <taxon>Spermatophyta</taxon>
        <taxon>Magnoliopsida</taxon>
        <taxon>eudicotyledons</taxon>
        <taxon>Gunneridae</taxon>
        <taxon>Pentapetalae</taxon>
        <taxon>rosids</taxon>
        <taxon>fabids</taxon>
        <taxon>Rosales</taxon>
        <taxon>Rosaceae</taxon>
        <taxon>Amygdaloideae</taxon>
        <taxon>Maleae</taxon>
        <taxon>Pyrus</taxon>
    </lineage>
</organism>
<protein>
    <submittedName>
        <fullName evidence="4">GPI-anchored adhesin-like protein PGA55</fullName>
    </submittedName>
</protein>
<feature type="compositionally biased region" description="Polar residues" evidence="2">
    <location>
        <begin position="459"/>
        <end position="480"/>
    </location>
</feature>
<reference evidence="4 5" key="1">
    <citation type="submission" date="2019-09" db="EMBL/GenBank/DDBJ databases">
        <authorList>
            <person name="Ou C."/>
        </authorList>
    </citation>
    <scope>NUCLEOTIDE SEQUENCE [LARGE SCALE GENOMIC DNA]</scope>
    <source>
        <strain evidence="4">S2</strain>
        <tissue evidence="4">Leaf</tissue>
    </source>
</reference>
<feature type="region of interest" description="Disordered" evidence="2">
    <location>
        <begin position="174"/>
        <end position="277"/>
    </location>
</feature>
<feature type="compositionally biased region" description="Low complexity" evidence="2">
    <location>
        <begin position="123"/>
        <end position="137"/>
    </location>
</feature>